<keyword evidence="1" id="KW-1185">Reference proteome</keyword>
<reference evidence="2" key="1">
    <citation type="submission" date="2016-11" db="UniProtKB">
        <authorList>
            <consortium name="WormBaseParasite"/>
        </authorList>
    </citation>
    <scope>IDENTIFICATION</scope>
</reference>
<name>A0A1I7WQC9_HETBA</name>
<proteinExistence type="predicted"/>
<dbReference type="Proteomes" id="UP000095283">
    <property type="component" value="Unplaced"/>
</dbReference>
<dbReference type="WBParaSite" id="Hba_07378">
    <property type="protein sequence ID" value="Hba_07378"/>
    <property type="gene ID" value="Hba_07378"/>
</dbReference>
<dbReference type="AlphaFoldDB" id="A0A1I7WQC9"/>
<evidence type="ECO:0000313" key="2">
    <source>
        <dbReference type="WBParaSite" id="Hba_07378"/>
    </source>
</evidence>
<sequence length="102" mass="11780">MVPSISKNEVAWYPNIPKIVRYSNMANNSYAAKNRRRCFYATTKPTTLQTEPFRYKPPLSRSPTVVRKLSDINSSIPLVSIITRKEGNYDVSLEERSLYAMF</sequence>
<protein>
    <submittedName>
        <fullName evidence="2">MSP domain-containing protein</fullName>
    </submittedName>
</protein>
<evidence type="ECO:0000313" key="1">
    <source>
        <dbReference type="Proteomes" id="UP000095283"/>
    </source>
</evidence>
<organism evidence="1 2">
    <name type="scientific">Heterorhabditis bacteriophora</name>
    <name type="common">Entomopathogenic nematode worm</name>
    <dbReference type="NCBI Taxonomy" id="37862"/>
    <lineage>
        <taxon>Eukaryota</taxon>
        <taxon>Metazoa</taxon>
        <taxon>Ecdysozoa</taxon>
        <taxon>Nematoda</taxon>
        <taxon>Chromadorea</taxon>
        <taxon>Rhabditida</taxon>
        <taxon>Rhabditina</taxon>
        <taxon>Rhabditomorpha</taxon>
        <taxon>Strongyloidea</taxon>
        <taxon>Heterorhabditidae</taxon>
        <taxon>Heterorhabditis</taxon>
    </lineage>
</organism>
<accession>A0A1I7WQC9</accession>